<feature type="compositionally biased region" description="Basic and acidic residues" evidence="1">
    <location>
        <begin position="31"/>
        <end position="51"/>
    </location>
</feature>
<reference evidence="2" key="1">
    <citation type="journal article" date="2017" name="Nature">
        <title>The sunflower genome provides insights into oil metabolism, flowering and Asterid evolution.</title>
        <authorList>
            <person name="Badouin H."/>
            <person name="Gouzy J."/>
            <person name="Grassa C.J."/>
            <person name="Murat F."/>
            <person name="Staton S.E."/>
            <person name="Cottret L."/>
            <person name="Lelandais-Briere C."/>
            <person name="Owens G.L."/>
            <person name="Carrere S."/>
            <person name="Mayjonade B."/>
            <person name="Legrand L."/>
            <person name="Gill N."/>
            <person name="Kane N.C."/>
            <person name="Bowers J.E."/>
            <person name="Hubner S."/>
            <person name="Bellec A."/>
            <person name="Berard A."/>
            <person name="Berges H."/>
            <person name="Blanchet N."/>
            <person name="Boniface M.C."/>
            <person name="Brunel D."/>
            <person name="Catrice O."/>
            <person name="Chaidir N."/>
            <person name="Claudel C."/>
            <person name="Donnadieu C."/>
            <person name="Faraut T."/>
            <person name="Fievet G."/>
            <person name="Helmstetter N."/>
            <person name="King M."/>
            <person name="Knapp S.J."/>
            <person name="Lai Z."/>
            <person name="Le Paslier M.C."/>
            <person name="Lippi Y."/>
            <person name="Lorenzon L."/>
            <person name="Mandel J.R."/>
            <person name="Marage G."/>
            <person name="Marchand G."/>
            <person name="Marquand E."/>
            <person name="Bret-Mestries E."/>
            <person name="Morien E."/>
            <person name="Nambeesan S."/>
            <person name="Nguyen T."/>
            <person name="Pegot-Espagnet P."/>
            <person name="Pouilly N."/>
            <person name="Raftis F."/>
            <person name="Sallet E."/>
            <person name="Schiex T."/>
            <person name="Thomas J."/>
            <person name="Vandecasteele C."/>
            <person name="Vares D."/>
            <person name="Vear F."/>
            <person name="Vautrin S."/>
            <person name="Crespi M."/>
            <person name="Mangin B."/>
            <person name="Burke J.M."/>
            <person name="Salse J."/>
            <person name="Munos S."/>
            <person name="Vincourt P."/>
            <person name="Rieseberg L.H."/>
            <person name="Langlade N.B."/>
        </authorList>
    </citation>
    <scope>NUCLEOTIDE SEQUENCE</scope>
    <source>
        <tissue evidence="2">Leaves</tissue>
    </source>
</reference>
<keyword evidence="3" id="KW-1185">Reference proteome</keyword>
<accession>A0A9K3JA85</accession>
<evidence type="ECO:0000313" key="3">
    <source>
        <dbReference type="Proteomes" id="UP000215914"/>
    </source>
</evidence>
<evidence type="ECO:0000313" key="2">
    <source>
        <dbReference type="EMBL" id="KAF5811277.1"/>
    </source>
</evidence>
<dbReference type="Gramene" id="mRNA:HanXRQr2_Chr04g0179591">
    <property type="protein sequence ID" value="CDS:HanXRQr2_Chr04g0179591.1"/>
    <property type="gene ID" value="HanXRQr2_Chr04g0179591"/>
</dbReference>
<organism evidence="2 3">
    <name type="scientific">Helianthus annuus</name>
    <name type="common">Common sunflower</name>
    <dbReference type="NCBI Taxonomy" id="4232"/>
    <lineage>
        <taxon>Eukaryota</taxon>
        <taxon>Viridiplantae</taxon>
        <taxon>Streptophyta</taxon>
        <taxon>Embryophyta</taxon>
        <taxon>Tracheophyta</taxon>
        <taxon>Spermatophyta</taxon>
        <taxon>Magnoliopsida</taxon>
        <taxon>eudicotyledons</taxon>
        <taxon>Gunneridae</taxon>
        <taxon>Pentapetalae</taxon>
        <taxon>asterids</taxon>
        <taxon>campanulids</taxon>
        <taxon>Asterales</taxon>
        <taxon>Asteraceae</taxon>
        <taxon>Asteroideae</taxon>
        <taxon>Heliantheae alliance</taxon>
        <taxon>Heliantheae</taxon>
        <taxon>Helianthus</taxon>
    </lineage>
</organism>
<reference evidence="2" key="2">
    <citation type="submission" date="2020-06" db="EMBL/GenBank/DDBJ databases">
        <title>Helianthus annuus Genome sequencing and assembly Release 2.</title>
        <authorList>
            <person name="Gouzy J."/>
            <person name="Langlade N."/>
            <person name="Munos S."/>
        </authorList>
    </citation>
    <scope>NUCLEOTIDE SEQUENCE</scope>
    <source>
        <tissue evidence="2">Leaves</tissue>
    </source>
</reference>
<evidence type="ECO:0000256" key="1">
    <source>
        <dbReference type="SAM" id="MobiDB-lite"/>
    </source>
</evidence>
<dbReference type="EMBL" id="MNCJ02000319">
    <property type="protein sequence ID" value="KAF5811277.1"/>
    <property type="molecule type" value="Genomic_DNA"/>
</dbReference>
<name>A0A9K3JA85_HELAN</name>
<comment type="caution">
    <text evidence="2">The sequence shown here is derived from an EMBL/GenBank/DDBJ whole genome shotgun (WGS) entry which is preliminary data.</text>
</comment>
<protein>
    <submittedName>
        <fullName evidence="2">Uncharacterized protein</fullName>
    </submittedName>
</protein>
<gene>
    <name evidence="2" type="ORF">HanXRQr2_Chr04g0179591</name>
</gene>
<dbReference type="AlphaFoldDB" id="A0A9K3JA85"/>
<sequence length="73" mass="8281">MIVKTKTFRTKRRSCEHSVRKLTWASGTVVRSEERPCISDKPRPGGDERPVQRGVQDSPGDARSCHTLHPVRI</sequence>
<proteinExistence type="predicted"/>
<feature type="region of interest" description="Disordered" evidence="1">
    <location>
        <begin position="31"/>
        <end position="73"/>
    </location>
</feature>
<dbReference type="Proteomes" id="UP000215914">
    <property type="component" value="Unassembled WGS sequence"/>
</dbReference>